<dbReference type="EMBL" id="FCNY02000060">
    <property type="protein sequence ID" value="SAL72902.1"/>
    <property type="molecule type" value="Genomic_DNA"/>
</dbReference>
<gene>
    <name evidence="1" type="ORF">AWB70_07586</name>
</gene>
<protein>
    <submittedName>
        <fullName evidence="1">Uncharacterized protein</fullName>
    </submittedName>
</protein>
<organism evidence="1 2">
    <name type="scientific">Caballeronia cordobensis</name>
    <name type="common">Burkholderia cordobensis</name>
    <dbReference type="NCBI Taxonomy" id="1353886"/>
    <lineage>
        <taxon>Bacteria</taxon>
        <taxon>Pseudomonadati</taxon>
        <taxon>Pseudomonadota</taxon>
        <taxon>Betaproteobacteria</taxon>
        <taxon>Burkholderiales</taxon>
        <taxon>Burkholderiaceae</taxon>
        <taxon>Caballeronia</taxon>
    </lineage>
</organism>
<proteinExistence type="predicted"/>
<evidence type="ECO:0000313" key="1">
    <source>
        <dbReference type="EMBL" id="SAL72902.1"/>
    </source>
</evidence>
<reference evidence="2" key="1">
    <citation type="submission" date="2016-01" db="EMBL/GenBank/DDBJ databases">
        <authorList>
            <person name="Peeters C."/>
        </authorList>
    </citation>
    <scope>NUCLEOTIDE SEQUENCE [LARGE SCALE GENOMIC DNA]</scope>
</reference>
<evidence type="ECO:0000313" key="2">
    <source>
        <dbReference type="Proteomes" id="UP000054740"/>
    </source>
</evidence>
<sequence>MHAPVLKGRYNSSPAISKEIVVTASSVSAALMAVISRIEHKKLSISRCSTITPLGLPVEPEVKST</sequence>
<dbReference type="AlphaFoldDB" id="A0A158JVH7"/>
<accession>A0A158JVH7</accession>
<dbReference type="Proteomes" id="UP000054740">
    <property type="component" value="Unassembled WGS sequence"/>
</dbReference>
<name>A0A158JVH7_CABCO</name>
<keyword evidence="2" id="KW-1185">Reference proteome</keyword>